<proteinExistence type="predicted"/>
<keyword evidence="2" id="KW-1185">Reference proteome</keyword>
<dbReference type="Proteomes" id="UP000828251">
    <property type="component" value="Unassembled WGS sequence"/>
</dbReference>
<dbReference type="AlphaFoldDB" id="A0A9D3WM35"/>
<accession>A0A9D3WM35</accession>
<comment type="caution">
    <text evidence="1">The sequence shown here is derived from an EMBL/GenBank/DDBJ whole genome shotgun (WGS) entry which is preliminary data.</text>
</comment>
<name>A0A9D3WM35_9ROSI</name>
<gene>
    <name evidence="1" type="ORF">J1N35_002513</name>
</gene>
<protein>
    <submittedName>
        <fullName evidence="1">Uncharacterized protein</fullName>
    </submittedName>
</protein>
<sequence length="148" mass="17297">MEGFRGQVMRLTYWKAAKTTFSRQFEEAMSEMRSLSEFAEAWLRDKDPRTWLRAHFSTRCKSNLLLNNNSECFNKKMRLVRNPIRPLGRPKQTRRKEVDEVRKSGPKLSKIDNKLTVPNVANQAIIQGLAKGLLGVTKWQANHRAYKF</sequence>
<reference evidence="1 2" key="1">
    <citation type="journal article" date="2021" name="Plant Biotechnol. J.">
        <title>Multi-omics assisted identification of the key and species-specific regulatory components of drought-tolerant mechanisms in Gossypium stocksii.</title>
        <authorList>
            <person name="Yu D."/>
            <person name="Ke L."/>
            <person name="Zhang D."/>
            <person name="Wu Y."/>
            <person name="Sun Y."/>
            <person name="Mei J."/>
            <person name="Sun J."/>
            <person name="Sun Y."/>
        </authorList>
    </citation>
    <scope>NUCLEOTIDE SEQUENCE [LARGE SCALE GENOMIC DNA]</scope>
    <source>
        <strain evidence="2">cv. E1</strain>
        <tissue evidence="1">Leaf</tissue>
    </source>
</reference>
<evidence type="ECO:0000313" key="2">
    <source>
        <dbReference type="Proteomes" id="UP000828251"/>
    </source>
</evidence>
<dbReference type="OrthoDB" id="991147at2759"/>
<evidence type="ECO:0000313" key="1">
    <source>
        <dbReference type="EMBL" id="KAH1131135.1"/>
    </source>
</evidence>
<organism evidence="1 2">
    <name type="scientific">Gossypium stocksii</name>
    <dbReference type="NCBI Taxonomy" id="47602"/>
    <lineage>
        <taxon>Eukaryota</taxon>
        <taxon>Viridiplantae</taxon>
        <taxon>Streptophyta</taxon>
        <taxon>Embryophyta</taxon>
        <taxon>Tracheophyta</taxon>
        <taxon>Spermatophyta</taxon>
        <taxon>Magnoliopsida</taxon>
        <taxon>eudicotyledons</taxon>
        <taxon>Gunneridae</taxon>
        <taxon>Pentapetalae</taxon>
        <taxon>rosids</taxon>
        <taxon>malvids</taxon>
        <taxon>Malvales</taxon>
        <taxon>Malvaceae</taxon>
        <taxon>Malvoideae</taxon>
        <taxon>Gossypium</taxon>
    </lineage>
</organism>
<dbReference type="EMBL" id="JAIQCV010000001">
    <property type="protein sequence ID" value="KAH1131135.1"/>
    <property type="molecule type" value="Genomic_DNA"/>
</dbReference>